<keyword evidence="6" id="KW-1185">Reference proteome</keyword>
<evidence type="ECO:0000256" key="2">
    <source>
        <dbReference type="ARBA" id="ARBA00023125"/>
    </source>
</evidence>
<sequence>MGIMSYQPFQPVLTSDALYHAGIQLHWQRPSGALATRVYAWLQLEVTQACDYQVVPDACISLFFSPHKVMVAGTQRQLRRFTFPYAGQYFGIAFYPGAIKDFFRVDLTEAKDCLLGDDFLPAAQLRDLHHQLYEVTEFEQRVQACERWAISHLTLSDHSGKALFEHAVGLMSSRRDRGTPAQLGVAKLADQLGYSRRHLNRVFQRFSGLDCKGVSQILRRQAVLQQLYLGHAPDAQFALDHGFCDQAHLINDFKQACRTSPKQFMQQLTTG</sequence>
<keyword evidence="2" id="KW-0238">DNA-binding</keyword>
<evidence type="ECO:0000313" key="5">
    <source>
        <dbReference type="EMBL" id="RJG39998.1"/>
    </source>
</evidence>
<dbReference type="PANTHER" id="PTHR46796:SF13">
    <property type="entry name" value="HTH-TYPE TRANSCRIPTIONAL ACTIVATOR RHAS"/>
    <property type="match status" value="1"/>
</dbReference>
<comment type="caution">
    <text evidence="5">The sequence shown here is derived from an EMBL/GenBank/DDBJ whole genome shotgun (WGS) entry which is preliminary data.</text>
</comment>
<reference evidence="5 6" key="2">
    <citation type="submission" date="2019-01" db="EMBL/GenBank/DDBJ databases">
        <title>Motilimonas pumilus sp. nov., isolated from the gut of sea cucumber (Apostichopus japonicus).</title>
        <authorList>
            <person name="Wang F.-Q."/>
            <person name="Ren L.-H."/>
            <person name="Lin Y.-W."/>
            <person name="Sun G.-H."/>
            <person name="Du Z.-J."/>
            <person name="Zhao J.-X."/>
            <person name="Liu X.-J."/>
            <person name="Liu L.-J."/>
        </authorList>
    </citation>
    <scope>NUCLEOTIDE SEQUENCE [LARGE SCALE GENOMIC DNA]</scope>
    <source>
        <strain evidence="5 6">PLHSC7-2</strain>
    </source>
</reference>
<evidence type="ECO:0000259" key="4">
    <source>
        <dbReference type="PROSITE" id="PS01124"/>
    </source>
</evidence>
<dbReference type="InterPro" id="IPR046532">
    <property type="entry name" value="DUF6597"/>
</dbReference>
<dbReference type="SMART" id="SM00342">
    <property type="entry name" value="HTH_ARAC"/>
    <property type="match status" value="1"/>
</dbReference>
<accession>A0A418YAN9</accession>
<dbReference type="PROSITE" id="PS01124">
    <property type="entry name" value="HTH_ARAC_FAMILY_2"/>
    <property type="match status" value="1"/>
</dbReference>
<dbReference type="Pfam" id="PF12833">
    <property type="entry name" value="HTH_18"/>
    <property type="match status" value="1"/>
</dbReference>
<keyword evidence="1" id="KW-0805">Transcription regulation</keyword>
<dbReference type="InterPro" id="IPR018060">
    <property type="entry name" value="HTH_AraC"/>
</dbReference>
<dbReference type="AlphaFoldDB" id="A0A418YAN9"/>
<dbReference type="Pfam" id="PF20240">
    <property type="entry name" value="DUF6597"/>
    <property type="match status" value="1"/>
</dbReference>
<name>A0A418YAN9_9GAMM</name>
<dbReference type="Gene3D" id="1.10.10.60">
    <property type="entry name" value="Homeodomain-like"/>
    <property type="match status" value="1"/>
</dbReference>
<evidence type="ECO:0000256" key="3">
    <source>
        <dbReference type="ARBA" id="ARBA00023163"/>
    </source>
</evidence>
<reference evidence="5 6" key="1">
    <citation type="submission" date="2018-09" db="EMBL/GenBank/DDBJ databases">
        <authorList>
            <person name="Wang F."/>
        </authorList>
    </citation>
    <scope>NUCLEOTIDE SEQUENCE [LARGE SCALE GENOMIC DNA]</scope>
    <source>
        <strain evidence="5 6">PLHSC7-2</strain>
    </source>
</reference>
<dbReference type="PANTHER" id="PTHR46796">
    <property type="entry name" value="HTH-TYPE TRANSCRIPTIONAL ACTIVATOR RHAS-RELATED"/>
    <property type="match status" value="1"/>
</dbReference>
<proteinExistence type="predicted"/>
<keyword evidence="3" id="KW-0804">Transcription</keyword>
<gene>
    <name evidence="5" type="ORF">D1Z90_17850</name>
</gene>
<evidence type="ECO:0000313" key="6">
    <source>
        <dbReference type="Proteomes" id="UP000283255"/>
    </source>
</evidence>
<evidence type="ECO:0000256" key="1">
    <source>
        <dbReference type="ARBA" id="ARBA00023015"/>
    </source>
</evidence>
<feature type="domain" description="HTH araC/xylS-type" evidence="4">
    <location>
        <begin position="165"/>
        <end position="267"/>
    </location>
</feature>
<dbReference type="Proteomes" id="UP000283255">
    <property type="component" value="Unassembled WGS sequence"/>
</dbReference>
<organism evidence="5 6">
    <name type="scientific">Motilimonas pumila</name>
    <dbReference type="NCBI Taxonomy" id="2303987"/>
    <lineage>
        <taxon>Bacteria</taxon>
        <taxon>Pseudomonadati</taxon>
        <taxon>Pseudomonadota</taxon>
        <taxon>Gammaproteobacteria</taxon>
        <taxon>Alteromonadales</taxon>
        <taxon>Alteromonadales genera incertae sedis</taxon>
        <taxon>Motilimonas</taxon>
    </lineage>
</organism>
<dbReference type="GO" id="GO:0043565">
    <property type="term" value="F:sequence-specific DNA binding"/>
    <property type="evidence" value="ECO:0007669"/>
    <property type="project" value="InterPro"/>
</dbReference>
<dbReference type="InterPro" id="IPR050204">
    <property type="entry name" value="AraC_XylS_family_regulators"/>
</dbReference>
<dbReference type="EMBL" id="QZCH01000032">
    <property type="protein sequence ID" value="RJG39998.1"/>
    <property type="molecule type" value="Genomic_DNA"/>
</dbReference>
<dbReference type="GO" id="GO:0003700">
    <property type="term" value="F:DNA-binding transcription factor activity"/>
    <property type="evidence" value="ECO:0007669"/>
    <property type="project" value="InterPro"/>
</dbReference>
<protein>
    <submittedName>
        <fullName evidence="5">Helix-turn-helix domain-containing protein</fullName>
    </submittedName>
</protein>